<evidence type="ECO:0000256" key="10">
    <source>
        <dbReference type="SAM" id="Phobius"/>
    </source>
</evidence>
<accession>A0A9D5CTR9</accession>
<dbReference type="InterPro" id="IPR036396">
    <property type="entry name" value="Cyt_P450_sf"/>
</dbReference>
<keyword evidence="5" id="KW-0479">Metal-binding</keyword>
<dbReference type="OrthoDB" id="1055148at2759"/>
<keyword evidence="4 10" id="KW-0812">Transmembrane</keyword>
<evidence type="ECO:0000313" key="11">
    <source>
        <dbReference type="EMBL" id="KAJ0978387.1"/>
    </source>
</evidence>
<dbReference type="InterPro" id="IPR050651">
    <property type="entry name" value="Plant_Cytochrome_P450_Monoox"/>
</dbReference>
<gene>
    <name evidence="11" type="ORF">J5N97_013861</name>
</gene>
<feature type="transmembrane region" description="Helical" evidence="10">
    <location>
        <begin position="6"/>
        <end position="26"/>
    </location>
</feature>
<evidence type="ECO:0000256" key="9">
    <source>
        <dbReference type="ARBA" id="ARBA00023136"/>
    </source>
</evidence>
<dbReference type="EMBL" id="JAGGNH010000003">
    <property type="protein sequence ID" value="KAJ0978387.1"/>
    <property type="molecule type" value="Genomic_DNA"/>
</dbReference>
<keyword evidence="9 10" id="KW-0472">Membrane</keyword>
<dbReference type="GO" id="GO:0005506">
    <property type="term" value="F:iron ion binding"/>
    <property type="evidence" value="ECO:0007669"/>
    <property type="project" value="InterPro"/>
</dbReference>
<reference evidence="11" key="1">
    <citation type="submission" date="2021-03" db="EMBL/GenBank/DDBJ databases">
        <authorList>
            <person name="Li Z."/>
            <person name="Yang C."/>
        </authorList>
    </citation>
    <scope>NUCLEOTIDE SEQUENCE</scope>
    <source>
        <strain evidence="11">Dzin_1.0</strain>
        <tissue evidence="11">Leaf</tissue>
    </source>
</reference>
<dbReference type="GO" id="GO:0016020">
    <property type="term" value="C:membrane"/>
    <property type="evidence" value="ECO:0007669"/>
    <property type="project" value="UniProtKB-SubCell"/>
</dbReference>
<evidence type="ECO:0000256" key="4">
    <source>
        <dbReference type="ARBA" id="ARBA00022692"/>
    </source>
</evidence>
<evidence type="ECO:0000256" key="8">
    <source>
        <dbReference type="ARBA" id="ARBA00023004"/>
    </source>
</evidence>
<evidence type="ECO:0000256" key="1">
    <source>
        <dbReference type="ARBA" id="ARBA00001971"/>
    </source>
</evidence>
<comment type="cofactor">
    <cofactor evidence="1">
        <name>heme</name>
        <dbReference type="ChEBI" id="CHEBI:30413"/>
    </cofactor>
</comment>
<evidence type="ECO:0000256" key="3">
    <source>
        <dbReference type="ARBA" id="ARBA00022617"/>
    </source>
</evidence>
<dbReference type="PRINTS" id="PR00463">
    <property type="entry name" value="EP450I"/>
</dbReference>
<dbReference type="InterPro" id="IPR001128">
    <property type="entry name" value="Cyt_P450"/>
</dbReference>
<organism evidence="11 12">
    <name type="scientific">Dioscorea zingiberensis</name>
    <dbReference type="NCBI Taxonomy" id="325984"/>
    <lineage>
        <taxon>Eukaryota</taxon>
        <taxon>Viridiplantae</taxon>
        <taxon>Streptophyta</taxon>
        <taxon>Embryophyta</taxon>
        <taxon>Tracheophyta</taxon>
        <taxon>Spermatophyta</taxon>
        <taxon>Magnoliopsida</taxon>
        <taxon>Liliopsida</taxon>
        <taxon>Dioscoreales</taxon>
        <taxon>Dioscoreaceae</taxon>
        <taxon>Dioscorea</taxon>
    </lineage>
</organism>
<dbReference type="Proteomes" id="UP001085076">
    <property type="component" value="Miscellaneous, Linkage group lg03"/>
</dbReference>
<dbReference type="AlphaFoldDB" id="A0A9D5CTR9"/>
<dbReference type="GO" id="GO:0004497">
    <property type="term" value="F:monooxygenase activity"/>
    <property type="evidence" value="ECO:0007669"/>
    <property type="project" value="InterPro"/>
</dbReference>
<dbReference type="SUPFAM" id="SSF48264">
    <property type="entry name" value="Cytochrome P450"/>
    <property type="match status" value="1"/>
</dbReference>
<evidence type="ECO:0000313" key="12">
    <source>
        <dbReference type="Proteomes" id="UP001085076"/>
    </source>
</evidence>
<dbReference type="GO" id="GO:0016705">
    <property type="term" value="F:oxidoreductase activity, acting on paired donors, with incorporation or reduction of molecular oxygen"/>
    <property type="evidence" value="ECO:0007669"/>
    <property type="project" value="InterPro"/>
</dbReference>
<dbReference type="InterPro" id="IPR002401">
    <property type="entry name" value="Cyt_P450_E_grp-I"/>
</dbReference>
<name>A0A9D5CTR9_9LILI</name>
<dbReference type="GO" id="GO:0020037">
    <property type="term" value="F:heme binding"/>
    <property type="evidence" value="ECO:0007669"/>
    <property type="project" value="InterPro"/>
</dbReference>
<reference evidence="11" key="2">
    <citation type="journal article" date="2022" name="Hortic Res">
        <title>The genome of Dioscorea zingiberensis sheds light on the biosynthesis, origin and evolution of the medicinally important diosgenin saponins.</title>
        <authorList>
            <person name="Li Y."/>
            <person name="Tan C."/>
            <person name="Li Z."/>
            <person name="Guo J."/>
            <person name="Li S."/>
            <person name="Chen X."/>
            <person name="Wang C."/>
            <person name="Dai X."/>
            <person name="Yang H."/>
            <person name="Song W."/>
            <person name="Hou L."/>
            <person name="Xu J."/>
            <person name="Tong Z."/>
            <person name="Xu A."/>
            <person name="Yuan X."/>
            <person name="Wang W."/>
            <person name="Yang Q."/>
            <person name="Chen L."/>
            <person name="Sun Z."/>
            <person name="Wang K."/>
            <person name="Pan B."/>
            <person name="Chen J."/>
            <person name="Bao Y."/>
            <person name="Liu F."/>
            <person name="Qi X."/>
            <person name="Gang D.R."/>
            <person name="Wen J."/>
            <person name="Li J."/>
        </authorList>
    </citation>
    <scope>NUCLEOTIDE SEQUENCE</scope>
    <source>
        <strain evidence="11">Dzin_1.0</strain>
    </source>
</reference>
<keyword evidence="7" id="KW-0560">Oxidoreductase</keyword>
<protein>
    <recommendedName>
        <fullName evidence="13">Cytochrome P450</fullName>
    </recommendedName>
</protein>
<evidence type="ECO:0000256" key="6">
    <source>
        <dbReference type="ARBA" id="ARBA00022989"/>
    </source>
</evidence>
<proteinExistence type="predicted"/>
<keyword evidence="8" id="KW-0408">Iron</keyword>
<dbReference type="Pfam" id="PF00067">
    <property type="entry name" value="p450"/>
    <property type="match status" value="1"/>
</dbReference>
<keyword evidence="12" id="KW-1185">Reference proteome</keyword>
<dbReference type="PANTHER" id="PTHR47947:SF26">
    <property type="entry name" value="CYTOCHROME P450"/>
    <property type="match status" value="1"/>
</dbReference>
<dbReference type="Gene3D" id="1.10.630.10">
    <property type="entry name" value="Cytochrome P450"/>
    <property type="match status" value="1"/>
</dbReference>
<dbReference type="PANTHER" id="PTHR47947">
    <property type="entry name" value="CYTOCHROME P450 82C3-RELATED"/>
    <property type="match status" value="1"/>
</dbReference>
<comment type="caution">
    <text evidence="11">The sequence shown here is derived from an EMBL/GenBank/DDBJ whole genome shotgun (WGS) entry which is preliminary data.</text>
</comment>
<evidence type="ECO:0000256" key="7">
    <source>
        <dbReference type="ARBA" id="ARBA00023002"/>
    </source>
</evidence>
<evidence type="ECO:0000256" key="5">
    <source>
        <dbReference type="ARBA" id="ARBA00022723"/>
    </source>
</evidence>
<evidence type="ECO:0008006" key="13">
    <source>
        <dbReference type="Google" id="ProtNLM"/>
    </source>
</evidence>
<sequence length="272" mass="31430">MVSFIYFGIPIFLSTLFFIKLLLLFFTSFNTNMNLPPSPPSLPIIGHLHLFKKPLHRTLVNLSEAYGPVFLLRFGVRLVIIVSSHSLVQECFTKNDINFANRPQFSSGRHLSYNYTIIGVAPYGEHWRNLRHILTLELFSTTRLQSLTTVRASEVNALLRLLLHEYNSNEQGGFQKVELKPKFFELVFNVILRTVDGKRVSNIGDFLPILRLFDFQGGKKKVMKLEKLWDDHLQLLINEHRNGSIMNGKERQRTMIDVLLSMQQADPDIYPV</sequence>
<comment type="subcellular location">
    <subcellularLocation>
        <location evidence="2">Membrane</location>
    </subcellularLocation>
</comment>
<evidence type="ECO:0000256" key="2">
    <source>
        <dbReference type="ARBA" id="ARBA00004370"/>
    </source>
</evidence>
<keyword evidence="3" id="KW-0349">Heme</keyword>
<keyword evidence="6 10" id="KW-1133">Transmembrane helix</keyword>